<evidence type="ECO:0000256" key="12">
    <source>
        <dbReference type="ARBA" id="ARBA00023098"/>
    </source>
</evidence>
<feature type="transmembrane region" description="Helical" evidence="21">
    <location>
        <begin position="165"/>
        <end position="189"/>
    </location>
</feature>
<dbReference type="PIRSF" id="PIRSF000848">
    <property type="entry name" value="CDP_diag_ino_3_P"/>
    <property type="match status" value="1"/>
</dbReference>
<evidence type="ECO:0000256" key="21">
    <source>
        <dbReference type="SAM" id="Phobius"/>
    </source>
</evidence>
<evidence type="ECO:0000313" key="22">
    <source>
        <dbReference type="EMBL" id="OWA52244.1"/>
    </source>
</evidence>
<dbReference type="FunFam" id="1.20.120.1760:FF:000003">
    <property type="entry name" value="CDP-diacylglycerol--inositol 3-phosphatidyltransferase"/>
    <property type="match status" value="1"/>
</dbReference>
<keyword evidence="23" id="KW-1185">Reference proteome</keyword>
<comment type="similarity">
    <text evidence="4 18 19">Belongs to the CDP-alcohol phosphatidyltransferase class-I family.</text>
</comment>
<evidence type="ECO:0000256" key="10">
    <source>
        <dbReference type="ARBA" id="ARBA00022842"/>
    </source>
</evidence>
<feature type="transmembrane region" description="Helical" evidence="21">
    <location>
        <begin position="141"/>
        <end position="159"/>
    </location>
</feature>
<feature type="transmembrane region" description="Helical" evidence="21">
    <location>
        <begin position="91"/>
        <end position="108"/>
    </location>
</feature>
<reference evidence="23" key="1">
    <citation type="submission" date="2017-01" db="EMBL/GenBank/DDBJ databases">
        <title>Comparative genomics of anhydrobiosis in the tardigrade Hypsibius dujardini.</title>
        <authorList>
            <person name="Yoshida Y."/>
            <person name="Koutsovoulos G."/>
            <person name="Laetsch D."/>
            <person name="Stevens L."/>
            <person name="Kumar S."/>
            <person name="Horikawa D."/>
            <person name="Ishino K."/>
            <person name="Komine S."/>
            <person name="Tomita M."/>
            <person name="Blaxter M."/>
            <person name="Arakawa K."/>
        </authorList>
    </citation>
    <scope>NUCLEOTIDE SEQUENCE [LARGE SCALE GENOMIC DNA]</scope>
    <source>
        <strain evidence="23">Z151</strain>
    </source>
</reference>
<comment type="caution">
    <text evidence="22">The sequence shown here is derived from an EMBL/GenBank/DDBJ whole genome shotgun (WGS) entry which is preliminary data.</text>
</comment>
<feature type="region of interest" description="Disordered" evidence="20">
    <location>
        <begin position="215"/>
        <end position="234"/>
    </location>
</feature>
<keyword evidence="8 21" id="KW-0812">Transmembrane</keyword>
<keyword evidence="10" id="KW-0460">Magnesium</keyword>
<comment type="cofactor">
    <cofactor evidence="1">
        <name>Mn(2+)</name>
        <dbReference type="ChEBI" id="CHEBI:29035"/>
    </cofactor>
</comment>
<evidence type="ECO:0000256" key="13">
    <source>
        <dbReference type="ARBA" id="ARBA00023136"/>
    </source>
</evidence>
<dbReference type="InterPro" id="IPR048254">
    <property type="entry name" value="CDP_ALCOHOL_P_TRANSF_CS"/>
</dbReference>
<evidence type="ECO:0000256" key="3">
    <source>
        <dbReference type="ARBA" id="ARBA00004141"/>
    </source>
</evidence>
<dbReference type="EMBL" id="MTYJ01000258">
    <property type="protein sequence ID" value="OWA52244.1"/>
    <property type="molecule type" value="Genomic_DNA"/>
</dbReference>
<dbReference type="EC" id="2.7.8.11" evidence="5 18"/>
<evidence type="ECO:0000256" key="4">
    <source>
        <dbReference type="ARBA" id="ARBA00010441"/>
    </source>
</evidence>
<proteinExistence type="inferred from homology"/>
<comment type="subcellular location">
    <subcellularLocation>
        <location evidence="3">Membrane</location>
        <topology evidence="3">Multi-pass membrane protein</topology>
    </subcellularLocation>
</comment>
<evidence type="ECO:0000256" key="18">
    <source>
        <dbReference type="PIRNR" id="PIRNR000848"/>
    </source>
</evidence>
<dbReference type="Proteomes" id="UP000192578">
    <property type="component" value="Unassembled WGS sequence"/>
</dbReference>
<protein>
    <recommendedName>
        <fullName evidence="17 18">CDP-diacylglycerol--inositol 3-phosphatidyltransferase</fullName>
        <ecNumber evidence="5 18">2.7.8.11</ecNumber>
    </recommendedName>
</protein>
<keyword evidence="7 18" id="KW-0808">Transferase</keyword>
<dbReference type="GO" id="GO:0046872">
    <property type="term" value="F:metal ion binding"/>
    <property type="evidence" value="ECO:0007669"/>
    <property type="project" value="UniProtKB-KW"/>
</dbReference>
<evidence type="ECO:0000256" key="5">
    <source>
        <dbReference type="ARBA" id="ARBA00013212"/>
    </source>
</evidence>
<comment type="catalytic activity">
    <reaction evidence="18">
        <text>a CDP-1,2-diacyl-sn-glycerol + myo-inositol = a 1,2-diacyl-sn-glycero-3-phospho-(1D-myo-inositol) + CMP + H(+)</text>
        <dbReference type="Rhea" id="RHEA:11580"/>
        <dbReference type="ChEBI" id="CHEBI:15378"/>
        <dbReference type="ChEBI" id="CHEBI:17268"/>
        <dbReference type="ChEBI" id="CHEBI:57880"/>
        <dbReference type="ChEBI" id="CHEBI:58332"/>
        <dbReference type="ChEBI" id="CHEBI:60377"/>
        <dbReference type="EC" id="2.7.8.11"/>
    </reaction>
</comment>
<dbReference type="InterPro" id="IPR014387">
    <property type="entry name" value="CDP_diag_ino_3_P_euk"/>
</dbReference>
<keyword evidence="6 18" id="KW-0444">Lipid biosynthesis</keyword>
<comment type="cofactor">
    <cofactor evidence="2">
        <name>Mg(2+)</name>
        <dbReference type="ChEBI" id="CHEBI:18420"/>
    </cofactor>
</comment>
<keyword evidence="15" id="KW-0464">Manganese</keyword>
<keyword evidence="13 18" id="KW-0472">Membrane</keyword>
<dbReference type="InterPro" id="IPR043130">
    <property type="entry name" value="CDP-OH_PTrfase_TM_dom"/>
</dbReference>
<keyword evidence="11 21" id="KW-1133">Transmembrane helix</keyword>
<evidence type="ECO:0000256" key="2">
    <source>
        <dbReference type="ARBA" id="ARBA00001946"/>
    </source>
</evidence>
<keyword evidence="9" id="KW-0479">Metal-binding</keyword>
<keyword evidence="16 18" id="KW-1208">Phospholipid metabolism</keyword>
<dbReference type="AlphaFoldDB" id="A0A9X6NFD9"/>
<evidence type="ECO:0000256" key="1">
    <source>
        <dbReference type="ARBA" id="ARBA00001936"/>
    </source>
</evidence>
<dbReference type="PROSITE" id="PS00379">
    <property type="entry name" value="CDP_ALCOHOL_P_TRANSF"/>
    <property type="match status" value="1"/>
</dbReference>
<evidence type="ECO:0000256" key="6">
    <source>
        <dbReference type="ARBA" id="ARBA00022516"/>
    </source>
</evidence>
<dbReference type="InterPro" id="IPR000462">
    <property type="entry name" value="CDP-OH_P_trans"/>
</dbReference>
<evidence type="ECO:0000256" key="19">
    <source>
        <dbReference type="RuleBase" id="RU003750"/>
    </source>
</evidence>
<evidence type="ECO:0000256" key="15">
    <source>
        <dbReference type="ARBA" id="ARBA00023211"/>
    </source>
</evidence>
<dbReference type="GO" id="GO:0006661">
    <property type="term" value="P:phosphatidylinositol biosynthetic process"/>
    <property type="evidence" value="ECO:0007669"/>
    <property type="project" value="TreeGrafter"/>
</dbReference>
<dbReference type="GO" id="GO:0016020">
    <property type="term" value="C:membrane"/>
    <property type="evidence" value="ECO:0007669"/>
    <property type="project" value="UniProtKB-SubCell"/>
</dbReference>
<dbReference type="PANTHER" id="PTHR15362">
    <property type="entry name" value="PHOSPHATIDYLINOSITOL SYNTHASE"/>
    <property type="match status" value="1"/>
</dbReference>
<evidence type="ECO:0000256" key="20">
    <source>
        <dbReference type="SAM" id="MobiDB-lite"/>
    </source>
</evidence>
<evidence type="ECO:0000256" key="17">
    <source>
        <dbReference type="ARBA" id="ARBA00070582"/>
    </source>
</evidence>
<dbReference type="Gene3D" id="1.20.120.1760">
    <property type="match status" value="1"/>
</dbReference>
<accession>A0A9X6NFD9</accession>
<name>A0A9X6NFD9_HYPEX</name>
<dbReference type="GO" id="GO:0003881">
    <property type="term" value="F:CDP-diacylglycerol-inositol 3-phosphatidyltransferase activity"/>
    <property type="evidence" value="ECO:0007669"/>
    <property type="project" value="UniProtKB-UniRule"/>
</dbReference>
<evidence type="ECO:0000256" key="14">
    <source>
        <dbReference type="ARBA" id="ARBA00023209"/>
    </source>
</evidence>
<evidence type="ECO:0000256" key="9">
    <source>
        <dbReference type="ARBA" id="ARBA00022723"/>
    </source>
</evidence>
<dbReference type="OrthoDB" id="10251079at2759"/>
<evidence type="ECO:0000256" key="7">
    <source>
        <dbReference type="ARBA" id="ARBA00022679"/>
    </source>
</evidence>
<sequence>MENPSEVFLFVPNLIGYFRIVAAIISFYFMPTSPCITFVWYMLSAGADAVDGYAARYLNQCSRVGALLDMLTDRCATVCLIMVLGQFYPRWMVLLQLIVFLDITSHWIHMYSAMLKGTTSHKIIDLSEHPLLRIYYTSRMVLFWMCAGNEVFYVMLYMLHFGQGYLLGVPWFLLLAIVTAPVAAVKAFISVIQLVAALRNVAAFDVEERAQAKAKAPPSADIPAGTTAVHEHAN</sequence>
<dbReference type="Pfam" id="PF01066">
    <property type="entry name" value="CDP-OH_P_transf"/>
    <property type="match status" value="1"/>
</dbReference>
<organism evidence="22 23">
    <name type="scientific">Hypsibius exemplaris</name>
    <name type="common">Freshwater tardigrade</name>
    <dbReference type="NCBI Taxonomy" id="2072580"/>
    <lineage>
        <taxon>Eukaryota</taxon>
        <taxon>Metazoa</taxon>
        <taxon>Ecdysozoa</taxon>
        <taxon>Tardigrada</taxon>
        <taxon>Eutardigrada</taxon>
        <taxon>Parachela</taxon>
        <taxon>Hypsibioidea</taxon>
        <taxon>Hypsibiidae</taxon>
        <taxon>Hypsibius</taxon>
    </lineage>
</organism>
<evidence type="ECO:0000256" key="11">
    <source>
        <dbReference type="ARBA" id="ARBA00022989"/>
    </source>
</evidence>
<keyword evidence="14 18" id="KW-0594">Phospholipid biosynthesis</keyword>
<gene>
    <name evidence="22" type="ORF">BV898_16702</name>
</gene>
<evidence type="ECO:0000256" key="8">
    <source>
        <dbReference type="ARBA" id="ARBA00022692"/>
    </source>
</evidence>
<evidence type="ECO:0000256" key="16">
    <source>
        <dbReference type="ARBA" id="ARBA00023264"/>
    </source>
</evidence>
<dbReference type="GO" id="GO:0005794">
    <property type="term" value="C:Golgi apparatus"/>
    <property type="evidence" value="ECO:0007669"/>
    <property type="project" value="TreeGrafter"/>
</dbReference>
<evidence type="ECO:0000313" key="23">
    <source>
        <dbReference type="Proteomes" id="UP000192578"/>
    </source>
</evidence>
<dbReference type="PANTHER" id="PTHR15362:SF4">
    <property type="entry name" value="CDP-DIACYLGLYCEROL--INOSITOL 3-PHOSPHATIDYLTRANSFERASE"/>
    <property type="match status" value="1"/>
</dbReference>
<keyword evidence="12 18" id="KW-0443">Lipid metabolism</keyword>